<dbReference type="GO" id="GO:0000978">
    <property type="term" value="F:RNA polymerase II cis-regulatory region sequence-specific DNA binding"/>
    <property type="evidence" value="ECO:0007669"/>
    <property type="project" value="TreeGrafter"/>
</dbReference>
<evidence type="ECO:0000256" key="1">
    <source>
        <dbReference type="ARBA" id="ARBA00022723"/>
    </source>
</evidence>
<dbReference type="PROSITE" id="PS00028">
    <property type="entry name" value="ZINC_FINGER_C2H2_1"/>
    <property type="match status" value="1"/>
</dbReference>
<proteinExistence type="predicted"/>
<sequence>ERPTLCQEGSQRSSQSSDVVVHEQLHDRKKPYKNSECRKSFRKNSLLTRHQRIHTGERPYECLECGKSFSKNSHLICHQRIH</sequence>
<evidence type="ECO:0000256" key="5">
    <source>
        <dbReference type="PROSITE-ProRule" id="PRU00042"/>
    </source>
</evidence>
<dbReference type="AlphaFoldDB" id="A0A7L2CIQ6"/>
<dbReference type="EMBL" id="VWYE01027765">
    <property type="protein sequence ID" value="NXQ36316.1"/>
    <property type="molecule type" value="Genomic_DNA"/>
</dbReference>
<dbReference type="GO" id="GO:0008270">
    <property type="term" value="F:zinc ion binding"/>
    <property type="evidence" value="ECO:0007669"/>
    <property type="project" value="UniProtKB-KW"/>
</dbReference>
<evidence type="ECO:0000256" key="2">
    <source>
        <dbReference type="ARBA" id="ARBA00022737"/>
    </source>
</evidence>
<name>A0A7L2CIQ6_9PASS</name>
<keyword evidence="1" id="KW-0479">Metal-binding</keyword>
<dbReference type="FunFam" id="3.30.160.60:FF:002343">
    <property type="entry name" value="Zinc finger protein 33A"/>
    <property type="match status" value="1"/>
</dbReference>
<protein>
    <submittedName>
        <fullName evidence="8">ZKSC1 protein</fullName>
    </submittedName>
</protein>
<dbReference type="GO" id="GO:0000981">
    <property type="term" value="F:DNA-binding transcription factor activity, RNA polymerase II-specific"/>
    <property type="evidence" value="ECO:0007669"/>
    <property type="project" value="TreeGrafter"/>
</dbReference>
<keyword evidence="9" id="KW-1185">Reference proteome</keyword>
<gene>
    <name evidence="8" type="primary">Zkscan1_5</name>
    <name evidence="8" type="ORF">ALACHE_R10402</name>
</gene>
<feature type="region of interest" description="Disordered" evidence="6">
    <location>
        <begin position="1"/>
        <end position="34"/>
    </location>
</feature>
<accession>A0A7L2CIQ6</accession>
<dbReference type="PANTHER" id="PTHR23226:SF85">
    <property type="entry name" value="ZINC FINGER PROTEIN 397"/>
    <property type="match status" value="1"/>
</dbReference>
<organism evidence="8 9">
    <name type="scientific">Alaudala cheleensis</name>
    <name type="common">Asian short-toed lark</name>
    <dbReference type="NCBI Taxonomy" id="670337"/>
    <lineage>
        <taxon>Eukaryota</taxon>
        <taxon>Metazoa</taxon>
        <taxon>Chordata</taxon>
        <taxon>Craniata</taxon>
        <taxon>Vertebrata</taxon>
        <taxon>Euteleostomi</taxon>
        <taxon>Archelosauria</taxon>
        <taxon>Archosauria</taxon>
        <taxon>Dinosauria</taxon>
        <taxon>Saurischia</taxon>
        <taxon>Theropoda</taxon>
        <taxon>Coelurosauria</taxon>
        <taxon>Aves</taxon>
        <taxon>Neognathae</taxon>
        <taxon>Neoaves</taxon>
        <taxon>Telluraves</taxon>
        <taxon>Australaves</taxon>
        <taxon>Passeriformes</taxon>
        <taxon>Sylvioidea</taxon>
        <taxon>Alaudidae</taxon>
        <taxon>Alaudala</taxon>
    </lineage>
</organism>
<keyword evidence="4" id="KW-0862">Zinc</keyword>
<dbReference type="InterPro" id="IPR013087">
    <property type="entry name" value="Znf_C2H2_type"/>
</dbReference>
<keyword evidence="3 5" id="KW-0863">Zinc-finger</keyword>
<evidence type="ECO:0000313" key="8">
    <source>
        <dbReference type="EMBL" id="NXQ36316.1"/>
    </source>
</evidence>
<keyword evidence="2" id="KW-0677">Repeat</keyword>
<dbReference type="SMART" id="SM00355">
    <property type="entry name" value="ZnF_C2H2"/>
    <property type="match status" value="2"/>
</dbReference>
<dbReference type="FunFam" id="3.30.160.60:FF:000295">
    <property type="entry name" value="zinc finger protein 19"/>
    <property type="match status" value="1"/>
</dbReference>
<evidence type="ECO:0000313" key="9">
    <source>
        <dbReference type="Proteomes" id="UP000571582"/>
    </source>
</evidence>
<reference evidence="8 9" key="1">
    <citation type="submission" date="2019-09" db="EMBL/GenBank/DDBJ databases">
        <title>Bird 10,000 Genomes (B10K) Project - Family phase.</title>
        <authorList>
            <person name="Zhang G."/>
        </authorList>
    </citation>
    <scope>NUCLEOTIDE SEQUENCE [LARGE SCALE GENOMIC DNA]</scope>
    <source>
        <strain evidence="8">B10K-DU-001-15</strain>
        <tissue evidence="8">Muscle</tissue>
    </source>
</reference>
<feature type="non-terminal residue" evidence="8">
    <location>
        <position position="1"/>
    </location>
</feature>
<dbReference type="SUPFAM" id="SSF57667">
    <property type="entry name" value="beta-beta-alpha zinc fingers"/>
    <property type="match status" value="2"/>
</dbReference>
<evidence type="ECO:0000256" key="3">
    <source>
        <dbReference type="ARBA" id="ARBA00022771"/>
    </source>
</evidence>
<evidence type="ECO:0000256" key="4">
    <source>
        <dbReference type="ARBA" id="ARBA00022833"/>
    </source>
</evidence>
<dbReference type="Gene3D" id="3.30.160.60">
    <property type="entry name" value="Classic Zinc Finger"/>
    <property type="match status" value="2"/>
</dbReference>
<dbReference type="Proteomes" id="UP000571582">
    <property type="component" value="Unassembled WGS sequence"/>
</dbReference>
<feature type="domain" description="C2H2-type" evidence="7">
    <location>
        <begin position="60"/>
        <end position="82"/>
    </location>
</feature>
<comment type="caution">
    <text evidence="8">The sequence shown here is derived from an EMBL/GenBank/DDBJ whole genome shotgun (WGS) entry which is preliminary data.</text>
</comment>
<dbReference type="InterPro" id="IPR036236">
    <property type="entry name" value="Znf_C2H2_sf"/>
</dbReference>
<dbReference type="PANTHER" id="PTHR23226">
    <property type="entry name" value="ZINC FINGER AND SCAN DOMAIN-CONTAINING"/>
    <property type="match status" value="1"/>
</dbReference>
<evidence type="ECO:0000259" key="7">
    <source>
        <dbReference type="PROSITE" id="PS50157"/>
    </source>
</evidence>
<dbReference type="PROSITE" id="PS50157">
    <property type="entry name" value="ZINC_FINGER_C2H2_2"/>
    <property type="match status" value="2"/>
</dbReference>
<feature type="non-terminal residue" evidence="8">
    <location>
        <position position="82"/>
    </location>
</feature>
<evidence type="ECO:0000256" key="6">
    <source>
        <dbReference type="SAM" id="MobiDB-lite"/>
    </source>
</evidence>
<dbReference type="Pfam" id="PF13465">
    <property type="entry name" value="zf-H2C2_2"/>
    <property type="match status" value="1"/>
</dbReference>
<feature type="domain" description="C2H2-type" evidence="7">
    <location>
        <begin position="32"/>
        <end position="59"/>
    </location>
</feature>